<dbReference type="PANTHER" id="PTHR47506">
    <property type="entry name" value="TRANSCRIPTIONAL REGULATORY PROTEIN"/>
    <property type="match status" value="1"/>
</dbReference>
<evidence type="ECO:0000313" key="6">
    <source>
        <dbReference type="EMBL" id="SDQ82090.1"/>
    </source>
</evidence>
<dbReference type="GO" id="GO:0003677">
    <property type="term" value="F:DNA binding"/>
    <property type="evidence" value="ECO:0007669"/>
    <property type="project" value="UniProtKB-UniRule"/>
</dbReference>
<organism evidence="6 7">
    <name type="scientific">Tsukamurella pulmonis</name>
    <dbReference type="NCBI Taxonomy" id="47312"/>
    <lineage>
        <taxon>Bacteria</taxon>
        <taxon>Bacillati</taxon>
        <taxon>Actinomycetota</taxon>
        <taxon>Actinomycetes</taxon>
        <taxon>Mycobacteriales</taxon>
        <taxon>Tsukamurellaceae</taxon>
        <taxon>Tsukamurella</taxon>
    </lineage>
</organism>
<evidence type="ECO:0000256" key="2">
    <source>
        <dbReference type="ARBA" id="ARBA00023125"/>
    </source>
</evidence>
<dbReference type="SUPFAM" id="SSF46689">
    <property type="entry name" value="Homeodomain-like"/>
    <property type="match status" value="1"/>
</dbReference>
<evidence type="ECO:0000313" key="7">
    <source>
        <dbReference type="Proteomes" id="UP000183053"/>
    </source>
</evidence>
<dbReference type="Proteomes" id="UP000183053">
    <property type="component" value="Unassembled WGS sequence"/>
</dbReference>
<dbReference type="AlphaFoldDB" id="A0A1H1E0F6"/>
<feature type="DNA-binding region" description="H-T-H motif" evidence="4">
    <location>
        <begin position="24"/>
        <end position="43"/>
    </location>
</feature>
<dbReference type="Gene3D" id="1.10.357.10">
    <property type="entry name" value="Tetracycline Repressor, domain 2"/>
    <property type="match status" value="1"/>
</dbReference>
<dbReference type="RefSeq" id="WP_082756480.1">
    <property type="nucleotide sequence ID" value="NZ_AP025457.1"/>
</dbReference>
<evidence type="ECO:0000256" key="1">
    <source>
        <dbReference type="ARBA" id="ARBA00023015"/>
    </source>
</evidence>
<dbReference type="PROSITE" id="PS50977">
    <property type="entry name" value="HTH_TETR_2"/>
    <property type="match status" value="1"/>
</dbReference>
<accession>A0A1H1E0F6</accession>
<dbReference type="Pfam" id="PF00440">
    <property type="entry name" value="TetR_N"/>
    <property type="match status" value="1"/>
</dbReference>
<dbReference type="SUPFAM" id="SSF48498">
    <property type="entry name" value="Tetracyclin repressor-like, C-terminal domain"/>
    <property type="match status" value="1"/>
</dbReference>
<dbReference type="InterPro" id="IPR001647">
    <property type="entry name" value="HTH_TetR"/>
</dbReference>
<evidence type="ECO:0000259" key="5">
    <source>
        <dbReference type="PROSITE" id="PS50977"/>
    </source>
</evidence>
<dbReference type="InterPro" id="IPR009057">
    <property type="entry name" value="Homeodomain-like_sf"/>
</dbReference>
<dbReference type="PANTHER" id="PTHR47506:SF3">
    <property type="entry name" value="HTH-TYPE TRANSCRIPTIONAL REGULATOR LMRA"/>
    <property type="match status" value="1"/>
</dbReference>
<keyword evidence="7" id="KW-1185">Reference proteome</keyword>
<proteinExistence type="predicted"/>
<protein>
    <submittedName>
        <fullName evidence="6">DNA-binding transcriptional regulator, AcrR family</fullName>
    </submittedName>
</protein>
<evidence type="ECO:0000256" key="4">
    <source>
        <dbReference type="PROSITE-ProRule" id="PRU00335"/>
    </source>
</evidence>
<sequence length="194" mass="20545">MRARDGLIEATVGLLRRHGVAGTGLTAITEASGRSRRTIYLNFPQGKAQLVEAATRAAGQFMADVIAALPLEDPAAAIRRFGALWETTLIESRFLSGCPIVAAALGRAEAPEAADAAGDAFRQWIETLTDSLVEHSAMEPRRARAVATTMVATVEGAIIMSAATRSVEPLHQALSVLEELVAPDDRSVTPRTSV</sequence>
<dbReference type="InterPro" id="IPR054156">
    <property type="entry name" value="YxaF_TetR_C"/>
</dbReference>
<dbReference type="OrthoDB" id="4567939at2"/>
<keyword evidence="3" id="KW-0804">Transcription</keyword>
<feature type="domain" description="HTH tetR-type" evidence="5">
    <location>
        <begin position="1"/>
        <end position="61"/>
    </location>
</feature>
<keyword evidence="1" id="KW-0805">Transcription regulation</keyword>
<dbReference type="EMBL" id="FNLF01000002">
    <property type="protein sequence ID" value="SDQ82090.1"/>
    <property type="molecule type" value="Genomic_DNA"/>
</dbReference>
<dbReference type="STRING" id="47312.SAMN04489765_1973"/>
<gene>
    <name evidence="6" type="ORF">SAMN04489765_1973</name>
</gene>
<dbReference type="InterPro" id="IPR036271">
    <property type="entry name" value="Tet_transcr_reg_TetR-rel_C_sf"/>
</dbReference>
<reference evidence="7" key="1">
    <citation type="submission" date="2016-10" db="EMBL/GenBank/DDBJ databases">
        <authorList>
            <person name="Varghese N."/>
            <person name="Submissions S."/>
        </authorList>
    </citation>
    <scope>NUCLEOTIDE SEQUENCE [LARGE SCALE GENOMIC DNA]</scope>
    <source>
        <strain evidence="7">DSM 44142</strain>
    </source>
</reference>
<dbReference type="Pfam" id="PF21993">
    <property type="entry name" value="TetR_C_13_2"/>
    <property type="match status" value="1"/>
</dbReference>
<name>A0A1H1E0F6_9ACTN</name>
<keyword evidence="2 4" id="KW-0238">DNA-binding</keyword>
<evidence type="ECO:0000256" key="3">
    <source>
        <dbReference type="ARBA" id="ARBA00023163"/>
    </source>
</evidence>